<sequence>MSFCVLLEDDNDVLCHGGKLFVADLNTIAGLSSLFYSTSSKWQRNASTKPDLQERLLTNSLASI</sequence>
<name>A0A2J6RCH8_HYAVF</name>
<reference evidence="1 2" key="1">
    <citation type="submission" date="2016-04" db="EMBL/GenBank/DDBJ databases">
        <title>A degradative enzymes factory behind the ericoid mycorrhizal symbiosis.</title>
        <authorList>
            <consortium name="DOE Joint Genome Institute"/>
            <person name="Martino E."/>
            <person name="Morin E."/>
            <person name="Grelet G."/>
            <person name="Kuo A."/>
            <person name="Kohler A."/>
            <person name="Daghino S."/>
            <person name="Barry K."/>
            <person name="Choi C."/>
            <person name="Cichocki N."/>
            <person name="Clum A."/>
            <person name="Copeland A."/>
            <person name="Hainaut M."/>
            <person name="Haridas S."/>
            <person name="Labutti K."/>
            <person name="Lindquist E."/>
            <person name="Lipzen A."/>
            <person name="Khouja H.-R."/>
            <person name="Murat C."/>
            <person name="Ohm R."/>
            <person name="Olson A."/>
            <person name="Spatafora J."/>
            <person name="Veneault-Fourrey C."/>
            <person name="Henrissat B."/>
            <person name="Grigoriev I."/>
            <person name="Martin F."/>
            <person name="Perotto S."/>
        </authorList>
    </citation>
    <scope>NUCLEOTIDE SEQUENCE [LARGE SCALE GENOMIC DNA]</scope>
    <source>
        <strain evidence="1 2">F</strain>
    </source>
</reference>
<dbReference type="EMBL" id="KZ613951">
    <property type="protein sequence ID" value="PMD36220.1"/>
    <property type="molecule type" value="Genomic_DNA"/>
</dbReference>
<evidence type="ECO:0000313" key="1">
    <source>
        <dbReference type="EMBL" id="PMD36220.1"/>
    </source>
</evidence>
<gene>
    <name evidence="1" type="ORF">L207DRAFT_104166</name>
</gene>
<evidence type="ECO:0000313" key="2">
    <source>
        <dbReference type="Proteomes" id="UP000235786"/>
    </source>
</evidence>
<accession>A0A2J6RCH8</accession>
<keyword evidence="2" id="KW-1185">Reference proteome</keyword>
<proteinExistence type="predicted"/>
<protein>
    <submittedName>
        <fullName evidence="1">Uncharacterized protein</fullName>
    </submittedName>
</protein>
<organism evidence="1 2">
    <name type="scientific">Hyaloscypha variabilis (strain UAMH 11265 / GT02V1 / F)</name>
    <name type="common">Meliniomyces variabilis</name>
    <dbReference type="NCBI Taxonomy" id="1149755"/>
    <lineage>
        <taxon>Eukaryota</taxon>
        <taxon>Fungi</taxon>
        <taxon>Dikarya</taxon>
        <taxon>Ascomycota</taxon>
        <taxon>Pezizomycotina</taxon>
        <taxon>Leotiomycetes</taxon>
        <taxon>Helotiales</taxon>
        <taxon>Hyaloscyphaceae</taxon>
        <taxon>Hyaloscypha</taxon>
        <taxon>Hyaloscypha variabilis</taxon>
    </lineage>
</organism>
<dbReference type="Proteomes" id="UP000235786">
    <property type="component" value="Unassembled WGS sequence"/>
</dbReference>
<dbReference type="AlphaFoldDB" id="A0A2J6RCH8"/>